<accession>A0ABN2TTN7</accession>
<gene>
    <name evidence="2" type="ORF">GCM10009740_03400</name>
</gene>
<sequence>MAEEAWPQVSDAVTAHLVRDGRPVPDVLPVEGLPSGATFPSLPPCLSRRHEERPRITVVVATRDRTDSLLRTLSSLAGCEYDVFDVLVVDSSPSTPGTEQALRAAAPWPFPLRYVATSTPGLAFAHNVALECGTEEVVAFTDDDVQVDRYWLAAIGEAFADPEVACVTGLILPSELETPAQFWLEQSGGFARGYDRRRFSLRHPAPEPTFPFAAGRFGSGANMAFRATWLRSVGGFDRATGAGSPARGGDDLHAFLRVVLGGAELVYEPAAIIRHAHRRDYDGLRRQAFGYGRGLGAYLTAALWAQPSLLGPMGRRAGPAMRHLLAADSVKNRGKESDFPAELTWLERAGLLTGPFAYAVSRWHYRRLTRPSRTQASYYGGAPLARPLPGGTSVS</sequence>
<dbReference type="EMBL" id="BAAANB010000001">
    <property type="protein sequence ID" value="GAA2018793.1"/>
    <property type="molecule type" value="Genomic_DNA"/>
</dbReference>
<comment type="caution">
    <text evidence="2">The sequence shown here is derived from an EMBL/GenBank/DDBJ whole genome shotgun (WGS) entry which is preliminary data.</text>
</comment>
<dbReference type="InterPro" id="IPR001173">
    <property type="entry name" value="Glyco_trans_2-like"/>
</dbReference>
<dbReference type="SUPFAM" id="SSF53448">
    <property type="entry name" value="Nucleotide-diphospho-sugar transferases"/>
    <property type="match status" value="1"/>
</dbReference>
<dbReference type="Proteomes" id="UP001501285">
    <property type="component" value="Unassembled WGS sequence"/>
</dbReference>
<evidence type="ECO:0000313" key="2">
    <source>
        <dbReference type="EMBL" id="GAA2018793.1"/>
    </source>
</evidence>
<feature type="domain" description="Glycosyltransferase 2-like" evidence="1">
    <location>
        <begin position="57"/>
        <end position="217"/>
    </location>
</feature>
<dbReference type="PANTHER" id="PTHR43685:SF2">
    <property type="entry name" value="GLYCOSYLTRANSFERASE 2-LIKE DOMAIN-CONTAINING PROTEIN"/>
    <property type="match status" value="1"/>
</dbReference>
<dbReference type="Pfam" id="PF00535">
    <property type="entry name" value="Glycos_transf_2"/>
    <property type="match status" value="1"/>
</dbReference>
<protein>
    <recommendedName>
        <fullName evidence="1">Glycosyltransferase 2-like domain-containing protein</fullName>
    </recommendedName>
</protein>
<keyword evidence="3" id="KW-1185">Reference proteome</keyword>
<name>A0ABN2TTN7_9MICO</name>
<dbReference type="InterPro" id="IPR029044">
    <property type="entry name" value="Nucleotide-diphossugar_trans"/>
</dbReference>
<proteinExistence type="predicted"/>
<organism evidence="2 3">
    <name type="scientific">Terrabacter terrae</name>
    <dbReference type="NCBI Taxonomy" id="318434"/>
    <lineage>
        <taxon>Bacteria</taxon>
        <taxon>Bacillati</taxon>
        <taxon>Actinomycetota</taxon>
        <taxon>Actinomycetes</taxon>
        <taxon>Micrococcales</taxon>
        <taxon>Intrasporangiaceae</taxon>
        <taxon>Terrabacter</taxon>
    </lineage>
</organism>
<dbReference type="InterPro" id="IPR050834">
    <property type="entry name" value="Glycosyltransf_2"/>
</dbReference>
<dbReference type="PANTHER" id="PTHR43685">
    <property type="entry name" value="GLYCOSYLTRANSFERASE"/>
    <property type="match status" value="1"/>
</dbReference>
<dbReference type="Gene3D" id="3.90.550.10">
    <property type="entry name" value="Spore Coat Polysaccharide Biosynthesis Protein SpsA, Chain A"/>
    <property type="match status" value="1"/>
</dbReference>
<reference evidence="2 3" key="1">
    <citation type="journal article" date="2019" name="Int. J. Syst. Evol. Microbiol.">
        <title>The Global Catalogue of Microorganisms (GCM) 10K type strain sequencing project: providing services to taxonomists for standard genome sequencing and annotation.</title>
        <authorList>
            <consortium name="The Broad Institute Genomics Platform"/>
            <consortium name="The Broad Institute Genome Sequencing Center for Infectious Disease"/>
            <person name="Wu L."/>
            <person name="Ma J."/>
        </authorList>
    </citation>
    <scope>NUCLEOTIDE SEQUENCE [LARGE SCALE GENOMIC DNA]</scope>
    <source>
        <strain evidence="2 3">JCM 14283</strain>
    </source>
</reference>
<evidence type="ECO:0000313" key="3">
    <source>
        <dbReference type="Proteomes" id="UP001501285"/>
    </source>
</evidence>
<evidence type="ECO:0000259" key="1">
    <source>
        <dbReference type="Pfam" id="PF00535"/>
    </source>
</evidence>